<reference evidence="2 3" key="2">
    <citation type="journal article" date="2022" name="Mar. Drugs">
        <title>Bioassay-Guided Fractionation Leads to the Detection of Cholic Acid Generated by the Rare Thalassomonas sp.</title>
        <authorList>
            <person name="Pheiffer F."/>
            <person name="Schneider Y.K."/>
            <person name="Hansen E.H."/>
            <person name="Andersen J.H."/>
            <person name="Isaksson J."/>
            <person name="Busche T."/>
            <person name="R C."/>
            <person name="Kalinowski J."/>
            <person name="Zyl L.V."/>
            <person name="Trindade M."/>
        </authorList>
    </citation>
    <scope>NUCLEOTIDE SEQUENCE [LARGE SCALE GENOMIC DNA]</scope>
    <source>
        <strain evidence="2 3">XOM25</strain>
    </source>
</reference>
<accession>A0AAF0CE35</accession>
<dbReference type="RefSeq" id="WP_044838500.1">
    <property type="nucleotide sequence ID" value="NZ_CP059734.1"/>
</dbReference>
<dbReference type="Pfam" id="PF21891">
    <property type="entry name" value="DUF6917"/>
    <property type="match status" value="1"/>
</dbReference>
<gene>
    <name evidence="2" type="ORF">SG34_029840</name>
</gene>
<proteinExistence type="predicted"/>
<evidence type="ECO:0000259" key="1">
    <source>
        <dbReference type="Pfam" id="PF21891"/>
    </source>
</evidence>
<evidence type="ECO:0000313" key="2">
    <source>
        <dbReference type="EMBL" id="WDE08985.1"/>
    </source>
</evidence>
<evidence type="ECO:0000313" key="3">
    <source>
        <dbReference type="Proteomes" id="UP000032352"/>
    </source>
</evidence>
<dbReference type="KEGG" id="tvd:SG34_029840"/>
<sequence length="135" mass="15054">MEAKVSIKTDVTGKIVKLLHHKQTMRGMTLIPHKTRCLQRYQIHELVTTDHKNLAPGDAINRVGFLGFAELSSGGVVEAGDRVFIEKQLIGTVSGFDECHFPNHYNIIIETDRCLCADDLHLSLNAEISFLPGEQ</sequence>
<dbReference type="AlphaFoldDB" id="A0AAF0CE35"/>
<name>A0AAF0CE35_9GAMM</name>
<reference evidence="2 3" key="1">
    <citation type="journal article" date="2015" name="Genome Announc.">
        <title>Draft Genome Sequences of Marine Isolates of Thalassomonas viridans and Thalassomonas actiniarum.</title>
        <authorList>
            <person name="Olonade I."/>
            <person name="van Zyl L.J."/>
            <person name="Trindade M."/>
        </authorList>
    </citation>
    <scope>NUCLEOTIDE SEQUENCE [LARGE SCALE GENOMIC DNA]</scope>
    <source>
        <strain evidence="2 3">XOM25</strain>
    </source>
</reference>
<dbReference type="EMBL" id="CP059734">
    <property type="protein sequence ID" value="WDE08985.1"/>
    <property type="molecule type" value="Genomic_DNA"/>
</dbReference>
<dbReference type="InterPro" id="IPR054210">
    <property type="entry name" value="DUF6917"/>
</dbReference>
<organism evidence="2 3">
    <name type="scientific">Thalassomonas viridans</name>
    <dbReference type="NCBI Taxonomy" id="137584"/>
    <lineage>
        <taxon>Bacteria</taxon>
        <taxon>Pseudomonadati</taxon>
        <taxon>Pseudomonadota</taxon>
        <taxon>Gammaproteobacteria</taxon>
        <taxon>Alteromonadales</taxon>
        <taxon>Colwelliaceae</taxon>
        <taxon>Thalassomonas</taxon>
    </lineage>
</organism>
<feature type="domain" description="DUF6917" evidence="1">
    <location>
        <begin position="8"/>
        <end position="130"/>
    </location>
</feature>
<keyword evidence="3" id="KW-1185">Reference proteome</keyword>
<protein>
    <recommendedName>
        <fullName evidence="1">DUF6917 domain-containing protein</fullName>
    </recommendedName>
</protein>
<dbReference type="Proteomes" id="UP000032352">
    <property type="component" value="Chromosome pTvir"/>
</dbReference>